<dbReference type="InterPro" id="IPR036390">
    <property type="entry name" value="WH_DNA-bd_sf"/>
</dbReference>
<dbReference type="PROSITE" id="PS50931">
    <property type="entry name" value="HTH_LYSR"/>
    <property type="match status" value="1"/>
</dbReference>
<keyword evidence="7" id="KW-1185">Reference proteome</keyword>
<proteinExistence type="inferred from homology"/>
<accession>A0A2T3J1E7</accession>
<name>A0A2T3J1E7_9GAMM</name>
<dbReference type="GO" id="GO:0003677">
    <property type="term" value="F:DNA binding"/>
    <property type="evidence" value="ECO:0007669"/>
    <property type="project" value="UniProtKB-KW"/>
</dbReference>
<dbReference type="EMBL" id="PYMH01000002">
    <property type="protein sequence ID" value="PSU34912.1"/>
    <property type="molecule type" value="Genomic_DNA"/>
</dbReference>
<dbReference type="GO" id="GO:0003700">
    <property type="term" value="F:DNA-binding transcription factor activity"/>
    <property type="evidence" value="ECO:0007669"/>
    <property type="project" value="InterPro"/>
</dbReference>
<evidence type="ECO:0000259" key="5">
    <source>
        <dbReference type="PROSITE" id="PS50931"/>
    </source>
</evidence>
<dbReference type="SUPFAM" id="SSF46785">
    <property type="entry name" value="Winged helix' DNA-binding domain"/>
    <property type="match status" value="1"/>
</dbReference>
<dbReference type="Pfam" id="PF00126">
    <property type="entry name" value="HTH_1"/>
    <property type="match status" value="1"/>
</dbReference>
<keyword evidence="3" id="KW-0238">DNA-binding</keyword>
<dbReference type="Proteomes" id="UP000241222">
    <property type="component" value="Unassembled WGS sequence"/>
</dbReference>
<evidence type="ECO:0000313" key="7">
    <source>
        <dbReference type="Proteomes" id="UP000241222"/>
    </source>
</evidence>
<gene>
    <name evidence="6" type="ORF">C9I99_07510</name>
</gene>
<dbReference type="RefSeq" id="WP_107348235.1">
    <property type="nucleotide sequence ID" value="NZ_PYMH01000002.1"/>
</dbReference>
<dbReference type="Pfam" id="PF03466">
    <property type="entry name" value="LysR_substrate"/>
    <property type="match status" value="1"/>
</dbReference>
<evidence type="ECO:0000256" key="3">
    <source>
        <dbReference type="ARBA" id="ARBA00023125"/>
    </source>
</evidence>
<reference evidence="6 7" key="1">
    <citation type="submission" date="2018-03" db="EMBL/GenBank/DDBJ databases">
        <title>Whole genome sequencing of Histamine producing bacteria.</title>
        <authorList>
            <person name="Butler K."/>
        </authorList>
    </citation>
    <scope>NUCLEOTIDE SEQUENCE [LARGE SCALE GENOMIC DNA]</scope>
    <source>
        <strain evidence="6 7">JCM 13586</strain>
    </source>
</reference>
<dbReference type="Gene3D" id="1.10.10.10">
    <property type="entry name" value="Winged helix-like DNA-binding domain superfamily/Winged helix DNA-binding domain"/>
    <property type="match status" value="1"/>
</dbReference>
<evidence type="ECO:0000256" key="1">
    <source>
        <dbReference type="ARBA" id="ARBA00009437"/>
    </source>
</evidence>
<dbReference type="InterPro" id="IPR000847">
    <property type="entry name" value="LysR_HTH_N"/>
</dbReference>
<feature type="domain" description="HTH lysR-type" evidence="5">
    <location>
        <begin position="8"/>
        <end position="65"/>
    </location>
</feature>
<evidence type="ECO:0000256" key="2">
    <source>
        <dbReference type="ARBA" id="ARBA00023015"/>
    </source>
</evidence>
<keyword evidence="2" id="KW-0805">Transcription regulation</keyword>
<dbReference type="InterPro" id="IPR005119">
    <property type="entry name" value="LysR_subst-bd"/>
</dbReference>
<evidence type="ECO:0000256" key="4">
    <source>
        <dbReference type="ARBA" id="ARBA00023163"/>
    </source>
</evidence>
<evidence type="ECO:0000313" key="6">
    <source>
        <dbReference type="EMBL" id="PSU34912.1"/>
    </source>
</evidence>
<dbReference type="InterPro" id="IPR036388">
    <property type="entry name" value="WH-like_DNA-bd_sf"/>
</dbReference>
<protein>
    <submittedName>
        <fullName evidence="6">LysR family transcriptional regulator</fullName>
    </submittedName>
</protein>
<dbReference type="AlphaFoldDB" id="A0A2T3J1E7"/>
<comment type="caution">
    <text evidence="6">The sequence shown here is derived from an EMBL/GenBank/DDBJ whole genome shotgun (WGS) entry which is preliminary data.</text>
</comment>
<sequence>MDAKLKELDLNLLKILQAVVETQNSHAAAEKLKISQASVSRGMARLRESFGDQLFIRKAHGVEPSELAKKMAEATSEMLNPLLKVLDTYQDFNPEDFDGNITILVNTFLLEFFGPSLIMQLKRSLPHASFNIAQWQKDSLYEVLQGNIDYVLQFASYSMPQEVYCRNLAQIENVVLARKAHPVLTLSSEWERIHGLPIVRLFLDGINPKRGILDKIYEQQGYKANFVLTTHSVRTAVELVKNTDAIMYSSEYVKDIAPEIEAYSLPPLTKRYNQLDINGAYLQTRRGNPVNQYLHQVLQSFFDKAVYPVTKEQ</sequence>
<dbReference type="SUPFAM" id="SSF53850">
    <property type="entry name" value="Periplasmic binding protein-like II"/>
    <property type="match status" value="1"/>
</dbReference>
<dbReference type="PRINTS" id="PR00039">
    <property type="entry name" value="HTHLYSR"/>
</dbReference>
<organism evidence="6 7">
    <name type="scientific">Photobacterium lutimaris</name>
    <dbReference type="NCBI Taxonomy" id="388278"/>
    <lineage>
        <taxon>Bacteria</taxon>
        <taxon>Pseudomonadati</taxon>
        <taxon>Pseudomonadota</taxon>
        <taxon>Gammaproteobacteria</taxon>
        <taxon>Vibrionales</taxon>
        <taxon>Vibrionaceae</taxon>
        <taxon>Photobacterium</taxon>
    </lineage>
</organism>
<dbReference type="OrthoDB" id="8893795at2"/>
<keyword evidence="4" id="KW-0804">Transcription</keyword>
<dbReference type="PANTHER" id="PTHR30118">
    <property type="entry name" value="HTH-TYPE TRANSCRIPTIONAL REGULATOR LEUO-RELATED"/>
    <property type="match status" value="1"/>
</dbReference>
<dbReference type="InterPro" id="IPR050389">
    <property type="entry name" value="LysR-type_TF"/>
</dbReference>
<dbReference type="PANTHER" id="PTHR30118:SF7">
    <property type="entry name" value="TRANSCRIPTIONAL REGULATOR LYSR FAMILY"/>
    <property type="match status" value="1"/>
</dbReference>
<dbReference type="Gene3D" id="3.40.190.10">
    <property type="entry name" value="Periplasmic binding protein-like II"/>
    <property type="match status" value="2"/>
</dbReference>
<comment type="similarity">
    <text evidence="1">Belongs to the LysR transcriptional regulatory family.</text>
</comment>